<reference evidence="1 2" key="1">
    <citation type="submission" date="2020-09" db="EMBL/GenBank/DDBJ databases">
        <title>De no assembly of potato wild relative species, Solanum commersonii.</title>
        <authorList>
            <person name="Cho K."/>
        </authorList>
    </citation>
    <scope>NUCLEOTIDE SEQUENCE [LARGE SCALE GENOMIC DNA]</scope>
    <source>
        <strain evidence="1">LZ3.2</strain>
        <tissue evidence="1">Leaf</tissue>
    </source>
</reference>
<name>A0A9J5XA05_SOLCO</name>
<gene>
    <name evidence="1" type="ORF">H5410_045611</name>
</gene>
<keyword evidence="2" id="KW-1185">Reference proteome</keyword>
<feature type="non-terminal residue" evidence="1">
    <location>
        <position position="311"/>
    </location>
</feature>
<protein>
    <submittedName>
        <fullName evidence="1">Uncharacterized protein</fullName>
    </submittedName>
</protein>
<proteinExistence type="predicted"/>
<organism evidence="1 2">
    <name type="scientific">Solanum commersonii</name>
    <name type="common">Commerson's wild potato</name>
    <name type="synonym">Commerson's nightshade</name>
    <dbReference type="NCBI Taxonomy" id="4109"/>
    <lineage>
        <taxon>Eukaryota</taxon>
        <taxon>Viridiplantae</taxon>
        <taxon>Streptophyta</taxon>
        <taxon>Embryophyta</taxon>
        <taxon>Tracheophyta</taxon>
        <taxon>Spermatophyta</taxon>
        <taxon>Magnoliopsida</taxon>
        <taxon>eudicotyledons</taxon>
        <taxon>Gunneridae</taxon>
        <taxon>Pentapetalae</taxon>
        <taxon>asterids</taxon>
        <taxon>lamiids</taxon>
        <taxon>Solanales</taxon>
        <taxon>Solanaceae</taxon>
        <taxon>Solanoideae</taxon>
        <taxon>Solaneae</taxon>
        <taxon>Solanum</taxon>
    </lineage>
</organism>
<dbReference type="AlphaFoldDB" id="A0A9J5XA05"/>
<comment type="caution">
    <text evidence="1">The sequence shown here is derived from an EMBL/GenBank/DDBJ whole genome shotgun (WGS) entry which is preliminary data.</text>
</comment>
<evidence type="ECO:0000313" key="2">
    <source>
        <dbReference type="Proteomes" id="UP000824120"/>
    </source>
</evidence>
<evidence type="ECO:0000313" key="1">
    <source>
        <dbReference type="EMBL" id="KAG5585177.1"/>
    </source>
</evidence>
<sequence>LKHIKSEESLRPTSNFLELKSFESSRSKNKCLNICAAADHSAQLVWIVDTLGDLPVVVGNYGTTSWNYSATVRLLHFIANLIFPFRAQHTRIKGNLQADRRFVPSCQIHVVTRHYQRFSSSQYLLQMQAQAQQKYSNSLTQRMIPYSHTKVSSFKALESNATLTLKKKNTMHAFTHKFARIFQSTFVSAHSRSKRSFKACNRVECKCMSSHIVYATSFDLIIVVHSCSFNYVNYSSHRGLLGAVSRDRRYTRRITFWSISSPFCFSLQPLRTLSRWMIWYCFTELLNDTSTAPFHRQLDLSLQGSAHWNKR</sequence>
<dbReference type="EMBL" id="JACXVP010000009">
    <property type="protein sequence ID" value="KAG5585177.1"/>
    <property type="molecule type" value="Genomic_DNA"/>
</dbReference>
<dbReference type="Proteomes" id="UP000824120">
    <property type="component" value="Chromosome 9"/>
</dbReference>
<accession>A0A9J5XA05</accession>